<dbReference type="EMBL" id="HBIM01013780">
    <property type="protein sequence ID" value="CAE0413865.1"/>
    <property type="molecule type" value="Transcribed_RNA"/>
</dbReference>
<accession>A0A7S3P591</accession>
<sequence length="381" mass="43178">MSDYIGVDGMGDVVSSPQIALCVMAGLASTYFLRHHVSRKAKQSQSVMRLKGNKETIPKLLSSEKIDAIINRKWKQVLEFIVFDDPSELSLPDKKGHTVLHHMCLFRAPIEIIQMVLWQRPELASQANADGELPLHWAVRLSAPNECIRSLLVANRDTATSFWDKEGHSPLSLFWDRHKNRYLDIYWEGKENLLALRAWKRLIMFFQPQEKDDSAPSPLHAAADSICPPALFPLLIQVYRDQLRVADETGRNPLHIACSDPVSNRSTDLRTKIQNLLKEDADAAQQMDKQGRTAFMIALEAGIAWNEGLKELFELTPYSSSVPDPVTWLPPFLLAATGASHRMKKAQERKRAMMLRNCSEKSLETVFRLLNANPSCIEVIR</sequence>
<dbReference type="PANTHER" id="PTHR24121:SF21">
    <property type="entry name" value="ANKYRIN REPEAT FAMILY PROTEIN"/>
    <property type="match status" value="1"/>
</dbReference>
<dbReference type="PANTHER" id="PTHR24121">
    <property type="entry name" value="NO MECHANORECEPTOR POTENTIAL C, ISOFORM D-RELATED"/>
    <property type="match status" value="1"/>
</dbReference>
<dbReference type="Gene3D" id="1.25.40.20">
    <property type="entry name" value="Ankyrin repeat-containing domain"/>
    <property type="match status" value="2"/>
</dbReference>
<protein>
    <submittedName>
        <fullName evidence="1">Uncharacterized protein</fullName>
    </submittedName>
</protein>
<organism evidence="1">
    <name type="scientific">Amphora coffeiformis</name>
    <dbReference type="NCBI Taxonomy" id="265554"/>
    <lineage>
        <taxon>Eukaryota</taxon>
        <taxon>Sar</taxon>
        <taxon>Stramenopiles</taxon>
        <taxon>Ochrophyta</taxon>
        <taxon>Bacillariophyta</taxon>
        <taxon>Bacillariophyceae</taxon>
        <taxon>Bacillariophycidae</taxon>
        <taxon>Thalassiophysales</taxon>
        <taxon>Catenulaceae</taxon>
        <taxon>Amphora</taxon>
    </lineage>
</organism>
<proteinExistence type="predicted"/>
<name>A0A7S3P591_9STRA</name>
<gene>
    <name evidence="1" type="ORF">ACOF00016_LOCUS11108</name>
</gene>
<reference evidence="1" key="1">
    <citation type="submission" date="2021-01" db="EMBL/GenBank/DDBJ databases">
        <authorList>
            <person name="Corre E."/>
            <person name="Pelletier E."/>
            <person name="Niang G."/>
            <person name="Scheremetjew M."/>
            <person name="Finn R."/>
            <person name="Kale V."/>
            <person name="Holt S."/>
            <person name="Cochrane G."/>
            <person name="Meng A."/>
            <person name="Brown T."/>
            <person name="Cohen L."/>
        </authorList>
    </citation>
    <scope>NUCLEOTIDE SEQUENCE</scope>
    <source>
        <strain evidence="1">CCMP127</strain>
    </source>
</reference>
<dbReference type="AlphaFoldDB" id="A0A7S3P591"/>
<dbReference type="SUPFAM" id="SSF48403">
    <property type="entry name" value="Ankyrin repeat"/>
    <property type="match status" value="1"/>
</dbReference>
<evidence type="ECO:0000313" key="1">
    <source>
        <dbReference type="EMBL" id="CAE0413865.1"/>
    </source>
</evidence>
<dbReference type="InterPro" id="IPR036770">
    <property type="entry name" value="Ankyrin_rpt-contain_sf"/>
</dbReference>